<evidence type="ECO:0000256" key="3">
    <source>
        <dbReference type="ARBA" id="ARBA00022723"/>
    </source>
</evidence>
<dbReference type="PANTHER" id="PTHR32120:SF11">
    <property type="entry name" value="SMALL RIBOSOMAL SUBUNIT BIOGENESIS GTPASE RSGA 1, MITOCHONDRIAL-RELATED"/>
    <property type="match status" value="1"/>
</dbReference>
<dbReference type="CDD" id="cd01854">
    <property type="entry name" value="YjeQ_EngC"/>
    <property type="match status" value="1"/>
</dbReference>
<comment type="caution">
    <text evidence="13">The sequence shown here is derived from an EMBL/GenBank/DDBJ whole genome shotgun (WGS) entry which is preliminary data.</text>
</comment>
<proteinExistence type="inferred from homology"/>
<dbReference type="Gene3D" id="2.40.50.140">
    <property type="entry name" value="Nucleic acid-binding proteins"/>
    <property type="match status" value="1"/>
</dbReference>
<dbReference type="SUPFAM" id="SSF52540">
    <property type="entry name" value="P-loop containing nucleoside triphosphate hydrolases"/>
    <property type="match status" value="1"/>
</dbReference>
<protein>
    <recommendedName>
        <fullName evidence="10">Small ribosomal subunit biogenesis GTPase RsgA</fullName>
        <ecNumber evidence="10">3.6.1.-</ecNumber>
    </recommendedName>
</protein>
<comment type="function">
    <text evidence="10">One of several proteins that assist in the late maturation steps of the functional core of the 30S ribosomal subunit. Helps release RbfA from mature subunits. May play a role in the assembly of ribosomal proteins into the subunit. Circularly permuted GTPase that catalyzes slow GTP hydrolysis, GTPase activity is stimulated by the 30S ribosomal subunit.</text>
</comment>
<dbReference type="GO" id="GO:0005737">
    <property type="term" value="C:cytoplasm"/>
    <property type="evidence" value="ECO:0007669"/>
    <property type="project" value="UniProtKB-SubCell"/>
</dbReference>
<keyword evidence="8 10" id="KW-0694">RNA-binding</keyword>
<dbReference type="GO" id="GO:0046872">
    <property type="term" value="F:metal ion binding"/>
    <property type="evidence" value="ECO:0007669"/>
    <property type="project" value="UniProtKB-KW"/>
</dbReference>
<evidence type="ECO:0000259" key="12">
    <source>
        <dbReference type="PROSITE" id="PS51721"/>
    </source>
</evidence>
<dbReference type="GO" id="GO:0042274">
    <property type="term" value="P:ribosomal small subunit biogenesis"/>
    <property type="evidence" value="ECO:0007669"/>
    <property type="project" value="UniProtKB-UniRule"/>
</dbReference>
<dbReference type="InterPro" id="IPR027417">
    <property type="entry name" value="P-loop_NTPase"/>
</dbReference>
<evidence type="ECO:0000256" key="5">
    <source>
        <dbReference type="ARBA" id="ARBA00022741"/>
    </source>
</evidence>
<dbReference type="PANTHER" id="PTHR32120">
    <property type="entry name" value="SMALL RIBOSOMAL SUBUNIT BIOGENESIS GTPASE RSGA"/>
    <property type="match status" value="1"/>
</dbReference>
<dbReference type="Gene3D" id="3.40.50.300">
    <property type="entry name" value="P-loop containing nucleotide triphosphate hydrolases"/>
    <property type="match status" value="1"/>
</dbReference>
<dbReference type="Proteomes" id="UP001229251">
    <property type="component" value="Unassembled WGS sequence"/>
</dbReference>
<evidence type="ECO:0000256" key="4">
    <source>
        <dbReference type="ARBA" id="ARBA00022730"/>
    </source>
</evidence>
<comment type="subcellular location">
    <subcellularLocation>
        <location evidence="10">Cytoplasm</location>
    </subcellularLocation>
</comment>
<evidence type="ECO:0000313" key="13">
    <source>
        <dbReference type="EMBL" id="MDK7188116.1"/>
    </source>
</evidence>
<dbReference type="Pfam" id="PF03193">
    <property type="entry name" value="RsgA_GTPase"/>
    <property type="match status" value="1"/>
</dbReference>
<dbReference type="CDD" id="cd04466">
    <property type="entry name" value="S1_YloQ_GTPase"/>
    <property type="match status" value="1"/>
</dbReference>
<dbReference type="GO" id="GO:0005525">
    <property type="term" value="F:GTP binding"/>
    <property type="evidence" value="ECO:0007669"/>
    <property type="project" value="UniProtKB-UniRule"/>
</dbReference>
<dbReference type="InterPro" id="IPR012340">
    <property type="entry name" value="NA-bd_OB-fold"/>
</dbReference>
<evidence type="ECO:0000256" key="6">
    <source>
        <dbReference type="ARBA" id="ARBA00022801"/>
    </source>
</evidence>
<feature type="binding site" evidence="10">
    <location>
        <position position="275"/>
    </location>
    <ligand>
        <name>Zn(2+)</name>
        <dbReference type="ChEBI" id="CHEBI:29105"/>
    </ligand>
</feature>
<keyword evidence="6 10" id="KW-0378">Hydrolase</keyword>
<dbReference type="InterPro" id="IPR031944">
    <property type="entry name" value="RsgA_N"/>
</dbReference>
<evidence type="ECO:0000256" key="2">
    <source>
        <dbReference type="ARBA" id="ARBA00022517"/>
    </source>
</evidence>
<feature type="binding site" evidence="10">
    <location>
        <position position="269"/>
    </location>
    <ligand>
        <name>Zn(2+)</name>
        <dbReference type="ChEBI" id="CHEBI:29105"/>
    </ligand>
</feature>
<keyword evidence="3 10" id="KW-0479">Metal-binding</keyword>
<dbReference type="RefSeq" id="WP_070608469.1">
    <property type="nucleotide sequence ID" value="NZ_JASOOE010000027.1"/>
</dbReference>
<dbReference type="EC" id="3.6.1.-" evidence="10"/>
<keyword evidence="7 10" id="KW-0862">Zinc</keyword>
<dbReference type="AlphaFoldDB" id="A0AAJ1V497"/>
<dbReference type="Gene3D" id="1.10.40.50">
    <property type="entry name" value="Probable gtpase engc, domain 3"/>
    <property type="match status" value="1"/>
</dbReference>
<dbReference type="EMBL" id="JASOOE010000027">
    <property type="protein sequence ID" value="MDK7188116.1"/>
    <property type="molecule type" value="Genomic_DNA"/>
</dbReference>
<keyword evidence="9 10" id="KW-0342">GTP-binding</keyword>
<evidence type="ECO:0000256" key="8">
    <source>
        <dbReference type="ARBA" id="ARBA00022884"/>
    </source>
</evidence>
<feature type="domain" description="CP-type G" evidence="12">
    <location>
        <begin position="73"/>
        <end position="238"/>
    </location>
</feature>
<comment type="subunit">
    <text evidence="10">Monomer. Associates with 30S ribosomal subunit, binds 16S rRNA.</text>
</comment>
<dbReference type="PROSITE" id="PS50936">
    <property type="entry name" value="ENGC_GTPASE"/>
    <property type="match status" value="1"/>
</dbReference>
<keyword evidence="1 10" id="KW-0963">Cytoplasm</keyword>
<evidence type="ECO:0000256" key="9">
    <source>
        <dbReference type="ARBA" id="ARBA00023134"/>
    </source>
</evidence>
<organism evidence="13 14">
    <name type="scientific">Facklamia hominis</name>
    <dbReference type="NCBI Taxonomy" id="178214"/>
    <lineage>
        <taxon>Bacteria</taxon>
        <taxon>Bacillati</taxon>
        <taxon>Bacillota</taxon>
        <taxon>Bacilli</taxon>
        <taxon>Lactobacillales</taxon>
        <taxon>Aerococcaceae</taxon>
        <taxon>Facklamia</taxon>
    </lineage>
</organism>
<feature type="binding site" evidence="10">
    <location>
        <begin position="181"/>
        <end position="189"/>
    </location>
    <ligand>
        <name>GTP</name>
        <dbReference type="ChEBI" id="CHEBI:37565"/>
    </ligand>
</feature>
<feature type="domain" description="EngC GTPase" evidence="11">
    <location>
        <begin position="82"/>
        <end position="236"/>
    </location>
</feature>
<feature type="binding site" evidence="10">
    <location>
        <position position="267"/>
    </location>
    <ligand>
        <name>Zn(2+)</name>
        <dbReference type="ChEBI" id="CHEBI:29105"/>
    </ligand>
</feature>
<comment type="cofactor">
    <cofactor evidence="10">
        <name>Zn(2+)</name>
        <dbReference type="ChEBI" id="CHEBI:29105"/>
    </cofactor>
    <text evidence="10">Binds 1 zinc ion per subunit.</text>
</comment>
<dbReference type="InterPro" id="IPR010914">
    <property type="entry name" value="RsgA_GTPase_dom"/>
</dbReference>
<keyword evidence="5 10" id="KW-0547">Nucleotide-binding</keyword>
<evidence type="ECO:0000313" key="14">
    <source>
        <dbReference type="Proteomes" id="UP001229251"/>
    </source>
</evidence>
<feature type="binding site" evidence="10">
    <location>
        <begin position="122"/>
        <end position="125"/>
    </location>
    <ligand>
        <name>GTP</name>
        <dbReference type="ChEBI" id="CHEBI:37565"/>
    </ligand>
</feature>
<dbReference type="PROSITE" id="PS51721">
    <property type="entry name" value="G_CP"/>
    <property type="match status" value="1"/>
</dbReference>
<dbReference type="GO" id="GO:0003924">
    <property type="term" value="F:GTPase activity"/>
    <property type="evidence" value="ECO:0007669"/>
    <property type="project" value="UniProtKB-UniRule"/>
</dbReference>
<dbReference type="GO" id="GO:0019843">
    <property type="term" value="F:rRNA binding"/>
    <property type="evidence" value="ECO:0007669"/>
    <property type="project" value="UniProtKB-KW"/>
</dbReference>
<comment type="similarity">
    <text evidence="10">Belongs to the TRAFAC class YlqF/YawG GTPase family. RsgA subfamily.</text>
</comment>
<sequence length="311" mass="35447">MVEVDKKVLTGIIYQAVAGFYYVWSNGQSYTTKPRGNFRHQKLKPLVGDYVQFEMDLEDDTSVGRIFKIEPRKNRLLRPPIANVDYALLMLSLKEPDFSYNLLDHFLVLLESYKIKPIILLSKVDLLKGSISPQKAEDRIQEIMTLYQNIGYSVIALDRTGQNDLSPLIDKIHDGVYVVIGQSGVGKSTLLNRLIPNLELETSAISQSLNRGRHTTRQVSLYAYKDGLIADTPGFSSISYDHLSLENLSLCFPEIKEASYGCRFSTCVHLNEPHCHVKSMVDEGKIAESRYQNYLSLYQKLAERPKNYNRK</sequence>
<evidence type="ECO:0000256" key="7">
    <source>
        <dbReference type="ARBA" id="ARBA00022833"/>
    </source>
</evidence>
<name>A0AAJ1V497_9LACT</name>
<evidence type="ECO:0000256" key="1">
    <source>
        <dbReference type="ARBA" id="ARBA00022490"/>
    </source>
</evidence>
<keyword evidence="2 10" id="KW-0690">Ribosome biogenesis</keyword>
<dbReference type="SUPFAM" id="SSF50249">
    <property type="entry name" value="Nucleic acid-binding proteins"/>
    <property type="match status" value="1"/>
</dbReference>
<evidence type="ECO:0000259" key="11">
    <source>
        <dbReference type="PROSITE" id="PS50936"/>
    </source>
</evidence>
<dbReference type="InterPro" id="IPR030378">
    <property type="entry name" value="G_CP_dom"/>
</dbReference>
<feature type="binding site" evidence="10">
    <location>
        <position position="262"/>
    </location>
    <ligand>
        <name>Zn(2+)</name>
        <dbReference type="ChEBI" id="CHEBI:29105"/>
    </ligand>
</feature>
<dbReference type="NCBIfam" id="TIGR00157">
    <property type="entry name" value="ribosome small subunit-dependent GTPase A"/>
    <property type="match status" value="1"/>
</dbReference>
<accession>A0AAJ1V497</accession>
<reference evidence="13" key="1">
    <citation type="submission" date="2023-05" db="EMBL/GenBank/DDBJ databases">
        <title>Cataloging the Phylogenetic Diversity of Human Bladder Bacteria.</title>
        <authorList>
            <person name="Du J."/>
        </authorList>
    </citation>
    <scope>NUCLEOTIDE SEQUENCE</scope>
    <source>
        <strain evidence="13">UMB1231</strain>
    </source>
</reference>
<evidence type="ECO:0000256" key="10">
    <source>
        <dbReference type="HAMAP-Rule" id="MF_01820"/>
    </source>
</evidence>
<keyword evidence="4 10" id="KW-0699">rRNA-binding</keyword>
<dbReference type="Pfam" id="PF16745">
    <property type="entry name" value="RsgA_N"/>
    <property type="match status" value="1"/>
</dbReference>
<dbReference type="HAMAP" id="MF_01820">
    <property type="entry name" value="GTPase_RsgA"/>
    <property type="match status" value="1"/>
</dbReference>
<gene>
    <name evidence="10 13" type="primary">rsgA</name>
    <name evidence="13" type="ORF">QP433_09050</name>
</gene>
<dbReference type="InterPro" id="IPR004881">
    <property type="entry name" value="Ribosome_biogen_GTPase_RsgA"/>
</dbReference>